<name>A0A1I7SB17_BURXY</name>
<dbReference type="EMBL" id="CAJFDI010000003">
    <property type="protein sequence ID" value="CAD5220093.1"/>
    <property type="molecule type" value="Genomic_DNA"/>
</dbReference>
<accession>A0A1I7SB17</accession>
<evidence type="ECO:0000313" key="2">
    <source>
        <dbReference type="EMBL" id="CAG9105895.1"/>
    </source>
</evidence>
<dbReference type="Proteomes" id="UP000582659">
    <property type="component" value="Unassembled WGS sequence"/>
</dbReference>
<reference evidence="2" key="2">
    <citation type="submission" date="2020-08" db="EMBL/GenBank/DDBJ databases">
        <authorList>
            <person name="Kikuchi T."/>
        </authorList>
    </citation>
    <scope>NUCLEOTIDE SEQUENCE</scope>
    <source>
        <strain evidence="1">Ka4C1</strain>
    </source>
</reference>
<sequence length="76" mass="8482">MLSVPRTLLRIAPLVRDCSGASAIVAWDEVRLRRRTIGSEYGWGRCPVAWVWLRVCYRAELLGGRGVSALDLAARI</sequence>
<evidence type="ECO:0000313" key="5">
    <source>
        <dbReference type="WBParaSite" id="BXY_1021400.1"/>
    </source>
</evidence>
<evidence type="ECO:0000313" key="4">
    <source>
        <dbReference type="Proteomes" id="UP000659654"/>
    </source>
</evidence>
<gene>
    <name evidence="1" type="ORF">BXYJ_LOCUS6006</name>
</gene>
<reference evidence="5" key="1">
    <citation type="submission" date="2016-11" db="UniProtKB">
        <authorList>
            <consortium name="WormBaseParasite"/>
        </authorList>
    </citation>
    <scope>IDENTIFICATION</scope>
</reference>
<dbReference type="EMBL" id="CAJFCV020000003">
    <property type="protein sequence ID" value="CAG9105895.1"/>
    <property type="molecule type" value="Genomic_DNA"/>
</dbReference>
<dbReference type="AlphaFoldDB" id="A0A1I7SB17"/>
<dbReference type="PROSITE" id="PS51300">
    <property type="entry name" value="NIRD"/>
    <property type="match status" value="1"/>
</dbReference>
<proteinExistence type="predicted"/>
<dbReference type="WBParaSite" id="BXY_1021400.1">
    <property type="protein sequence ID" value="BXY_1021400.1"/>
    <property type="gene ID" value="BXY_1021400"/>
</dbReference>
<evidence type="ECO:0000313" key="3">
    <source>
        <dbReference type="Proteomes" id="UP000095284"/>
    </source>
</evidence>
<protein>
    <submittedName>
        <fullName evidence="1">(pine wood nematode) hypothetical protein</fullName>
    </submittedName>
</protein>
<organism evidence="3 5">
    <name type="scientific">Bursaphelenchus xylophilus</name>
    <name type="common">Pinewood nematode worm</name>
    <name type="synonym">Aphelenchoides xylophilus</name>
    <dbReference type="NCBI Taxonomy" id="6326"/>
    <lineage>
        <taxon>Eukaryota</taxon>
        <taxon>Metazoa</taxon>
        <taxon>Ecdysozoa</taxon>
        <taxon>Nematoda</taxon>
        <taxon>Chromadorea</taxon>
        <taxon>Rhabditida</taxon>
        <taxon>Tylenchina</taxon>
        <taxon>Tylenchomorpha</taxon>
        <taxon>Aphelenchoidea</taxon>
        <taxon>Aphelenchoididae</taxon>
        <taxon>Bursaphelenchus</taxon>
    </lineage>
</organism>
<keyword evidence="4" id="KW-1185">Reference proteome</keyword>
<dbReference type="Proteomes" id="UP000659654">
    <property type="component" value="Unassembled WGS sequence"/>
</dbReference>
<dbReference type="Proteomes" id="UP000095284">
    <property type="component" value="Unplaced"/>
</dbReference>
<evidence type="ECO:0000313" key="1">
    <source>
        <dbReference type="EMBL" id="CAD5220093.1"/>
    </source>
</evidence>